<organism evidence="8 9">
    <name type="scientific">Streptomyces davaonensis (strain DSM 101723 / JCM 4913 / KCC S-0913 / 768)</name>
    <dbReference type="NCBI Taxonomy" id="1214101"/>
    <lineage>
        <taxon>Bacteria</taxon>
        <taxon>Bacillati</taxon>
        <taxon>Actinomycetota</taxon>
        <taxon>Actinomycetes</taxon>
        <taxon>Kitasatosporales</taxon>
        <taxon>Streptomycetaceae</taxon>
        <taxon>Streptomyces</taxon>
    </lineage>
</organism>
<evidence type="ECO:0000256" key="5">
    <source>
        <dbReference type="ARBA" id="ARBA00022989"/>
    </source>
</evidence>
<feature type="transmembrane region" description="Helical" evidence="7">
    <location>
        <begin position="95"/>
        <end position="112"/>
    </location>
</feature>
<evidence type="ECO:0000256" key="4">
    <source>
        <dbReference type="ARBA" id="ARBA00022692"/>
    </source>
</evidence>
<dbReference type="GO" id="GO:0005886">
    <property type="term" value="C:plasma membrane"/>
    <property type="evidence" value="ECO:0007669"/>
    <property type="project" value="UniProtKB-SubCell"/>
</dbReference>
<keyword evidence="4 7" id="KW-0812">Transmembrane</keyword>
<evidence type="ECO:0000256" key="7">
    <source>
        <dbReference type="SAM" id="Phobius"/>
    </source>
</evidence>
<dbReference type="RefSeq" id="WP_015658984.1">
    <property type="nucleotide sequence ID" value="NC_020504.1"/>
</dbReference>
<feature type="transmembrane region" description="Helical" evidence="7">
    <location>
        <begin position="191"/>
        <end position="211"/>
    </location>
</feature>
<name>K4R7F5_STRDJ</name>
<dbReference type="GO" id="GO:0016780">
    <property type="term" value="F:phosphotransferase activity, for other substituted phosphate groups"/>
    <property type="evidence" value="ECO:0007669"/>
    <property type="project" value="InterPro"/>
</dbReference>
<dbReference type="PANTHER" id="PTHR22926:SF3">
    <property type="entry name" value="UNDECAPRENYL-PHOSPHATE ALPHA-N-ACETYLGLUCOSAMINYL 1-PHOSPHATE TRANSFERASE"/>
    <property type="match status" value="1"/>
</dbReference>
<dbReference type="Proteomes" id="UP000008043">
    <property type="component" value="Chromosome"/>
</dbReference>
<dbReference type="Pfam" id="PF00953">
    <property type="entry name" value="Glycos_transf_4"/>
    <property type="match status" value="1"/>
</dbReference>
<dbReference type="KEGG" id="sdv:BN159_4255"/>
<dbReference type="HOGENOM" id="CLU_048568_0_0_11"/>
<dbReference type="InterPro" id="IPR000715">
    <property type="entry name" value="Glycosyl_transferase_4"/>
</dbReference>
<dbReference type="AlphaFoldDB" id="K4R7F5"/>
<feature type="transmembrane region" description="Helical" evidence="7">
    <location>
        <begin position="142"/>
        <end position="161"/>
    </location>
</feature>
<keyword evidence="2" id="KW-1003">Cell membrane</keyword>
<feature type="transmembrane region" description="Helical" evidence="7">
    <location>
        <begin position="271"/>
        <end position="289"/>
    </location>
</feature>
<accession>K4R7F5</accession>
<feature type="transmembrane region" description="Helical" evidence="7">
    <location>
        <begin position="167"/>
        <end position="184"/>
    </location>
</feature>
<proteinExistence type="predicted"/>
<comment type="subcellular location">
    <subcellularLocation>
        <location evidence="1">Cell membrane</location>
        <topology evidence="1">Multi-pass membrane protein</topology>
    </subcellularLocation>
</comment>
<feature type="transmembrane region" description="Helical" evidence="7">
    <location>
        <begin position="70"/>
        <end position="88"/>
    </location>
</feature>
<feature type="transmembrane region" description="Helical" evidence="7">
    <location>
        <begin position="223"/>
        <end position="242"/>
    </location>
</feature>
<keyword evidence="6 7" id="KW-0472">Membrane</keyword>
<evidence type="ECO:0000313" key="9">
    <source>
        <dbReference type="Proteomes" id="UP000008043"/>
    </source>
</evidence>
<dbReference type="PATRIC" id="fig|1214101.3.peg.4309"/>
<dbReference type="OrthoDB" id="5178981at2"/>
<gene>
    <name evidence="8" type="ORF">BN159_4255</name>
</gene>
<evidence type="ECO:0000256" key="1">
    <source>
        <dbReference type="ARBA" id="ARBA00004651"/>
    </source>
</evidence>
<dbReference type="EMBL" id="HE971709">
    <property type="protein sequence ID" value="CCK28634.1"/>
    <property type="molecule type" value="Genomic_DNA"/>
</dbReference>
<dbReference type="CDD" id="cd06853">
    <property type="entry name" value="GT_WecA_like"/>
    <property type="match status" value="1"/>
</dbReference>
<dbReference type="PANTHER" id="PTHR22926">
    <property type="entry name" value="PHOSPHO-N-ACETYLMURAMOYL-PENTAPEPTIDE-TRANSFERASE"/>
    <property type="match status" value="1"/>
</dbReference>
<evidence type="ECO:0000256" key="6">
    <source>
        <dbReference type="ARBA" id="ARBA00023136"/>
    </source>
</evidence>
<evidence type="ECO:0000313" key="8">
    <source>
        <dbReference type="EMBL" id="CCK28634.1"/>
    </source>
</evidence>
<protein>
    <submittedName>
        <fullName evidence="8">Putative glycosyltransferase</fullName>
        <ecNumber evidence="8">2.-.-.-</ecNumber>
    </submittedName>
</protein>
<reference evidence="8 9" key="1">
    <citation type="journal article" date="2012" name="J. Bacteriol.">
        <title>Genome sequence of the bacterium Streptomyces davawensis JCM 4913 and heterologous production of the unique antibiotic roseoflavin.</title>
        <authorList>
            <person name="Jankowitsch F."/>
            <person name="Schwarz J."/>
            <person name="Ruckert C."/>
            <person name="Gust B."/>
            <person name="Szczepanowski R."/>
            <person name="Blom J."/>
            <person name="Pelzer S."/>
            <person name="Kalinowski J."/>
            <person name="Mack M."/>
        </authorList>
    </citation>
    <scope>NUCLEOTIDE SEQUENCE [LARGE SCALE GENOMIC DNA]</scope>
    <source>
        <strain evidence="9">DSM 101723 / JCM 4913 / KCC S-0913 / 768</strain>
    </source>
</reference>
<dbReference type="eggNOG" id="COG0472">
    <property type="taxonomic scope" value="Bacteria"/>
</dbReference>
<evidence type="ECO:0000256" key="3">
    <source>
        <dbReference type="ARBA" id="ARBA00022679"/>
    </source>
</evidence>
<dbReference type="GO" id="GO:0071555">
    <property type="term" value="P:cell wall organization"/>
    <property type="evidence" value="ECO:0007669"/>
    <property type="project" value="TreeGrafter"/>
</dbReference>
<dbReference type="STRING" id="1214101.BN159_4255"/>
<keyword evidence="3 8" id="KW-0808">Transferase</keyword>
<feature type="transmembrane region" description="Helical" evidence="7">
    <location>
        <begin position="295"/>
        <end position="315"/>
    </location>
</feature>
<keyword evidence="5 7" id="KW-1133">Transmembrane helix</keyword>
<feature type="transmembrane region" description="Helical" evidence="7">
    <location>
        <begin position="39"/>
        <end position="58"/>
    </location>
</feature>
<evidence type="ECO:0000256" key="2">
    <source>
        <dbReference type="ARBA" id="ARBA00022475"/>
    </source>
</evidence>
<feature type="transmembrane region" description="Helical" evidence="7">
    <location>
        <begin position="6"/>
        <end position="27"/>
    </location>
</feature>
<dbReference type="GO" id="GO:0009103">
    <property type="term" value="P:lipopolysaccharide biosynthetic process"/>
    <property type="evidence" value="ECO:0007669"/>
    <property type="project" value="TreeGrafter"/>
</dbReference>
<keyword evidence="9" id="KW-1185">Reference proteome</keyword>
<dbReference type="GO" id="GO:0044038">
    <property type="term" value="P:cell wall macromolecule biosynthetic process"/>
    <property type="evidence" value="ECO:0007669"/>
    <property type="project" value="TreeGrafter"/>
</dbReference>
<dbReference type="EC" id="2.-.-.-" evidence="8"/>
<feature type="transmembrane region" description="Helical" evidence="7">
    <location>
        <begin position="118"/>
        <end position="137"/>
    </location>
</feature>
<sequence>MLYGIAAATAALFLSAVLTALVRAPALRLGLLDRRRQRPLPLGGGAAVVLVTGLVAAAGDWTGLAPLGTGVPRLLVAGAAVAALGLVADVRRVKARFLLGGTAVAAASAVPYGETGPLGGLAAVCWIVAVTLGFRALDHADALAGTVAVVTAFGIGACAAAEVMDGLAVLLSVLAAALTGFLMHNWHPARVGLGACGSLFAGFTLASAAVLTRTGYEGGASAGVLFALTAVASADVVLVVLARRLGGRPLLRGGPDHLAHRLRRLGLTPQGATVVLGAGAFGGVLVGVLVHLGWIAATGVLWVGAGALAAVLLLLKAKRPRPRRTASVQVRAQLRVRNG</sequence>